<proteinExistence type="inferred from homology"/>
<dbReference type="PANTHER" id="PTHR48081">
    <property type="entry name" value="AB HYDROLASE SUPERFAMILY PROTEIN C4A8.06C"/>
    <property type="match status" value="1"/>
</dbReference>
<keyword evidence="2" id="KW-0378">Hydrolase</keyword>
<protein>
    <recommendedName>
        <fullName evidence="3">Alpha/beta hydrolase fold-3 domain-containing protein</fullName>
    </recommendedName>
</protein>
<dbReference type="InterPro" id="IPR002168">
    <property type="entry name" value="Lipase_GDXG_HIS_AS"/>
</dbReference>
<gene>
    <name evidence="4" type="ORF">GCM10017781_25520</name>
</gene>
<evidence type="ECO:0000313" key="4">
    <source>
        <dbReference type="EMBL" id="GHF48061.1"/>
    </source>
</evidence>
<dbReference type="Gene3D" id="3.40.50.1820">
    <property type="entry name" value="alpha/beta hydrolase"/>
    <property type="match status" value="1"/>
</dbReference>
<keyword evidence="5" id="KW-1185">Reference proteome</keyword>
<dbReference type="SUPFAM" id="SSF53474">
    <property type="entry name" value="alpha/beta-Hydrolases"/>
    <property type="match status" value="1"/>
</dbReference>
<reference evidence="5" key="1">
    <citation type="journal article" date="2019" name="Int. J. Syst. Evol. Microbiol.">
        <title>The Global Catalogue of Microorganisms (GCM) 10K type strain sequencing project: providing services to taxonomists for standard genome sequencing and annotation.</title>
        <authorList>
            <consortium name="The Broad Institute Genomics Platform"/>
            <consortium name="The Broad Institute Genome Sequencing Center for Infectious Disease"/>
            <person name="Wu L."/>
            <person name="Ma J."/>
        </authorList>
    </citation>
    <scope>NUCLEOTIDE SEQUENCE [LARGE SCALE GENOMIC DNA]</scope>
    <source>
        <strain evidence="5">CGMCC 1.18437</strain>
    </source>
</reference>
<dbReference type="InterPro" id="IPR013094">
    <property type="entry name" value="AB_hydrolase_3"/>
</dbReference>
<accession>A0ABQ3JRL9</accession>
<dbReference type="PROSITE" id="PS01173">
    <property type="entry name" value="LIPASE_GDXG_HIS"/>
    <property type="match status" value="1"/>
</dbReference>
<evidence type="ECO:0000256" key="2">
    <source>
        <dbReference type="ARBA" id="ARBA00022801"/>
    </source>
</evidence>
<dbReference type="EMBL" id="BNAJ01000006">
    <property type="protein sequence ID" value="GHF48061.1"/>
    <property type="molecule type" value="Genomic_DNA"/>
</dbReference>
<dbReference type="Proteomes" id="UP000619376">
    <property type="component" value="Unassembled WGS sequence"/>
</dbReference>
<organism evidence="4 5">
    <name type="scientific">Deinococcus metalli</name>
    <dbReference type="NCBI Taxonomy" id="1141878"/>
    <lineage>
        <taxon>Bacteria</taxon>
        <taxon>Thermotogati</taxon>
        <taxon>Deinococcota</taxon>
        <taxon>Deinococci</taxon>
        <taxon>Deinococcales</taxon>
        <taxon>Deinococcaceae</taxon>
        <taxon>Deinococcus</taxon>
    </lineage>
</organism>
<evidence type="ECO:0000259" key="3">
    <source>
        <dbReference type="Pfam" id="PF07859"/>
    </source>
</evidence>
<dbReference type="InterPro" id="IPR029058">
    <property type="entry name" value="AB_hydrolase_fold"/>
</dbReference>
<evidence type="ECO:0000256" key="1">
    <source>
        <dbReference type="ARBA" id="ARBA00010515"/>
    </source>
</evidence>
<name>A0ABQ3JRL9_9DEIO</name>
<comment type="similarity">
    <text evidence="1">Belongs to the 'GDXG' lipolytic enzyme family.</text>
</comment>
<evidence type="ECO:0000313" key="5">
    <source>
        <dbReference type="Proteomes" id="UP000619376"/>
    </source>
</evidence>
<sequence length="343" mass="36680">MPQSLMTIRRGLTLGAVGLAAWWLVKRRAASYPQLNPELRSPFVRLWTPPFTAGVVSVMQALQGWAKAPVVPPDVQVEERRIPGPAGAPDVLVYVYRPHGLPAGAAAILNIHGGGYVTGSAAAYHPQSASYARDLGVVVVGVEYRLAPGTPFPGPLEDCYAALIWMARHADALGLDPARIALVGDSAGGGLAAALAQLAHDRAEVRPAFQLLYYPMLDDRTALTAAHEDRGDFIWRPASNLYGWTAYLGRPPRPDSAPEYAVPARRADLSGLSPAWIGVGTLDLFCPEDREYARRLTGAGVPCEYHEVPGAYHAFERFAPQSSVAGTFTASALNALRRGLGLA</sequence>
<dbReference type="InterPro" id="IPR050300">
    <property type="entry name" value="GDXG_lipolytic_enzyme"/>
</dbReference>
<comment type="caution">
    <text evidence="4">The sequence shown here is derived from an EMBL/GenBank/DDBJ whole genome shotgun (WGS) entry which is preliminary data.</text>
</comment>
<dbReference type="Pfam" id="PF07859">
    <property type="entry name" value="Abhydrolase_3"/>
    <property type="match status" value="1"/>
</dbReference>
<dbReference type="PANTHER" id="PTHR48081:SF8">
    <property type="entry name" value="ALPHA_BETA HYDROLASE FOLD-3 DOMAIN-CONTAINING PROTEIN-RELATED"/>
    <property type="match status" value="1"/>
</dbReference>
<feature type="domain" description="Alpha/beta hydrolase fold-3" evidence="3">
    <location>
        <begin position="108"/>
        <end position="316"/>
    </location>
</feature>